<dbReference type="PROSITE" id="PS01033">
    <property type="entry name" value="GLOBIN"/>
    <property type="match status" value="1"/>
</dbReference>
<dbReference type="EMBL" id="KN549331">
    <property type="protein sequence ID" value="KHJ98297.1"/>
    <property type="molecule type" value="Genomic_DNA"/>
</dbReference>
<sequence>MCDQPDCLLGSTALKVLRNKRRNISFSFITSLLFSTQSFTTSFRFDKQGQRILLAMYICADTYDDEPTFRAYARETVNRHRQFKMDPVLWSAFWTVFTNFLKSRGTVTPQQEQAWMQLGKTFDEECQSHLKALGLPHV</sequence>
<dbReference type="InterPro" id="IPR044399">
    <property type="entry name" value="Mb-like_M"/>
</dbReference>
<name>A0A0B1TR44_OESDE</name>
<dbReference type="CDD" id="cd01040">
    <property type="entry name" value="Mb-like"/>
    <property type="match status" value="1"/>
</dbReference>
<dbReference type="InterPro" id="IPR012292">
    <property type="entry name" value="Globin/Proto"/>
</dbReference>
<keyword evidence="1" id="KW-0813">Transport</keyword>
<evidence type="ECO:0000313" key="3">
    <source>
        <dbReference type="EMBL" id="KHJ98297.1"/>
    </source>
</evidence>
<comment type="similarity">
    <text evidence="1">Belongs to the globin family.</text>
</comment>
<dbReference type="OrthoDB" id="5820458at2759"/>
<dbReference type="Proteomes" id="UP000053660">
    <property type="component" value="Unassembled WGS sequence"/>
</dbReference>
<evidence type="ECO:0000256" key="1">
    <source>
        <dbReference type="RuleBase" id="RU000356"/>
    </source>
</evidence>
<organism evidence="3 4">
    <name type="scientific">Oesophagostomum dentatum</name>
    <name type="common">Nodular worm</name>
    <dbReference type="NCBI Taxonomy" id="61180"/>
    <lineage>
        <taxon>Eukaryota</taxon>
        <taxon>Metazoa</taxon>
        <taxon>Ecdysozoa</taxon>
        <taxon>Nematoda</taxon>
        <taxon>Chromadorea</taxon>
        <taxon>Rhabditida</taxon>
        <taxon>Rhabditina</taxon>
        <taxon>Rhabditomorpha</taxon>
        <taxon>Strongyloidea</taxon>
        <taxon>Strongylidae</taxon>
        <taxon>Oesophagostomum</taxon>
    </lineage>
</organism>
<dbReference type="SUPFAM" id="SSF46458">
    <property type="entry name" value="Globin-like"/>
    <property type="match status" value="1"/>
</dbReference>
<dbReference type="AlphaFoldDB" id="A0A0B1TR44"/>
<evidence type="ECO:0000259" key="2">
    <source>
        <dbReference type="PROSITE" id="PS01033"/>
    </source>
</evidence>
<reference evidence="3 4" key="1">
    <citation type="submission" date="2014-03" db="EMBL/GenBank/DDBJ databases">
        <title>Draft genome of the hookworm Oesophagostomum dentatum.</title>
        <authorList>
            <person name="Mitreva M."/>
        </authorList>
    </citation>
    <scope>NUCLEOTIDE SEQUENCE [LARGE SCALE GENOMIC DNA]</scope>
    <source>
        <strain evidence="3 4">OD-Hann</strain>
    </source>
</reference>
<protein>
    <submittedName>
        <fullName evidence="3">Globin</fullName>
    </submittedName>
</protein>
<dbReference type="GO" id="GO:0005344">
    <property type="term" value="F:oxygen carrier activity"/>
    <property type="evidence" value="ECO:0007669"/>
    <property type="project" value="UniProtKB-KW"/>
</dbReference>
<dbReference type="GO" id="GO:0020037">
    <property type="term" value="F:heme binding"/>
    <property type="evidence" value="ECO:0007669"/>
    <property type="project" value="InterPro"/>
</dbReference>
<keyword evidence="4" id="KW-1185">Reference proteome</keyword>
<dbReference type="Gene3D" id="1.10.490.10">
    <property type="entry name" value="Globins"/>
    <property type="match status" value="1"/>
</dbReference>
<keyword evidence="1" id="KW-0561">Oxygen transport</keyword>
<feature type="domain" description="Globin" evidence="2">
    <location>
        <begin position="1"/>
        <end position="131"/>
    </location>
</feature>
<dbReference type="InterPro" id="IPR000971">
    <property type="entry name" value="Globin"/>
</dbReference>
<keyword evidence="1" id="KW-0479">Metal-binding</keyword>
<dbReference type="InterPro" id="IPR009050">
    <property type="entry name" value="Globin-like_sf"/>
</dbReference>
<accession>A0A0B1TR44</accession>
<gene>
    <name evidence="3" type="ORF">OESDEN_01719</name>
</gene>
<keyword evidence="1" id="KW-0349">Heme</keyword>
<dbReference type="Pfam" id="PF00042">
    <property type="entry name" value="Globin"/>
    <property type="match status" value="1"/>
</dbReference>
<dbReference type="GO" id="GO:0019825">
    <property type="term" value="F:oxygen binding"/>
    <property type="evidence" value="ECO:0007669"/>
    <property type="project" value="InterPro"/>
</dbReference>
<keyword evidence="1" id="KW-0408">Iron</keyword>
<proteinExistence type="inferred from homology"/>
<evidence type="ECO:0000313" key="4">
    <source>
        <dbReference type="Proteomes" id="UP000053660"/>
    </source>
</evidence>